<evidence type="ECO:0000313" key="2">
    <source>
        <dbReference type="EMBL" id="MXG91736.1"/>
    </source>
</evidence>
<evidence type="ECO:0000313" key="3">
    <source>
        <dbReference type="Proteomes" id="UP000473325"/>
    </source>
</evidence>
<dbReference type="RefSeq" id="WP_160879659.1">
    <property type="nucleotide sequence ID" value="NZ_WUEK01000014.1"/>
</dbReference>
<sequence length="171" mass="18246">MSVLEGLEGSRADVVGLWGRRGFVTLLLAVVLAGPAGLLGVRSADASAREGEWSLHLEYAAVARAGLDVPWTATVRHEGGFPADTPVTLVITGDYLDLYESQGFRPEPASSRRDGDTLYLAFDAPPSGDELVVGFDAYVQPAAQRGRFATLAVLSGGRRYAPVTFRTRLLP</sequence>
<name>A0A6L7F3D5_9ACTN</name>
<organism evidence="2 3">
    <name type="scientific">Nocardioides flavescens</name>
    <dbReference type="NCBI Taxonomy" id="2691959"/>
    <lineage>
        <taxon>Bacteria</taxon>
        <taxon>Bacillati</taxon>
        <taxon>Actinomycetota</taxon>
        <taxon>Actinomycetes</taxon>
        <taxon>Propionibacteriales</taxon>
        <taxon>Nocardioidaceae</taxon>
        <taxon>Nocardioides</taxon>
    </lineage>
</organism>
<feature type="transmembrane region" description="Helical" evidence="1">
    <location>
        <begin position="23"/>
        <end position="41"/>
    </location>
</feature>
<dbReference type="Proteomes" id="UP000473325">
    <property type="component" value="Unassembled WGS sequence"/>
</dbReference>
<protein>
    <submittedName>
        <fullName evidence="2">Uncharacterized protein</fullName>
    </submittedName>
</protein>
<reference evidence="2 3" key="1">
    <citation type="submission" date="2019-12" db="EMBL/GenBank/DDBJ databases">
        <authorList>
            <person name="Kun Z."/>
        </authorList>
    </citation>
    <scope>NUCLEOTIDE SEQUENCE [LARGE SCALE GENOMIC DNA]</scope>
    <source>
        <strain evidence="2 3">YIM 123512</strain>
    </source>
</reference>
<proteinExistence type="predicted"/>
<keyword evidence="1" id="KW-0812">Transmembrane</keyword>
<dbReference type="AlphaFoldDB" id="A0A6L7F3D5"/>
<keyword evidence="3" id="KW-1185">Reference proteome</keyword>
<comment type="caution">
    <text evidence="2">The sequence shown here is derived from an EMBL/GenBank/DDBJ whole genome shotgun (WGS) entry which is preliminary data.</text>
</comment>
<keyword evidence="1" id="KW-1133">Transmembrane helix</keyword>
<gene>
    <name evidence="2" type="ORF">GRQ65_19520</name>
</gene>
<keyword evidence="1" id="KW-0472">Membrane</keyword>
<evidence type="ECO:0000256" key="1">
    <source>
        <dbReference type="SAM" id="Phobius"/>
    </source>
</evidence>
<dbReference type="EMBL" id="WUEK01000014">
    <property type="protein sequence ID" value="MXG91736.1"/>
    <property type="molecule type" value="Genomic_DNA"/>
</dbReference>
<accession>A0A6L7F3D5</accession>